<reference evidence="9" key="1">
    <citation type="submission" date="2012-02" db="EMBL/GenBank/DDBJ databases">
        <title>Genome sequencing of Giardia lamblia Genotypes A2 and B isolates (DH and GS) and comparative analysis with the genomes of Genotypes A1 and E (WB and Pig).</title>
        <authorList>
            <person name="Adam R."/>
            <person name="Dahlstrom E."/>
            <person name="Martens C."/>
            <person name="Bruno D."/>
            <person name="Barbian K."/>
            <person name="Porcella S.F."/>
            <person name="Nash T."/>
        </authorList>
    </citation>
    <scope>NUCLEOTIDE SEQUENCE</scope>
    <source>
        <strain evidence="9">DH</strain>
    </source>
</reference>
<dbReference type="PROSITE" id="PS50005">
    <property type="entry name" value="TPR"/>
    <property type="match status" value="3"/>
</dbReference>
<feature type="repeat" description="TPR" evidence="5">
    <location>
        <begin position="9"/>
        <end position="42"/>
    </location>
</feature>
<proteinExistence type="predicted"/>
<dbReference type="AlphaFoldDB" id="V6T896"/>
<dbReference type="PANTHER" id="PTHR22904:SF523">
    <property type="entry name" value="STRESS-INDUCED-PHOSPHOPROTEIN 1"/>
    <property type="match status" value="1"/>
</dbReference>
<comment type="caution">
    <text evidence="8">The sequence shown here is derived from an EMBL/GenBank/DDBJ whole genome shotgun (WGS) entry which is preliminary data.</text>
</comment>
<evidence type="ECO:0000259" key="7">
    <source>
        <dbReference type="SMART" id="SM00727"/>
    </source>
</evidence>
<feature type="domain" description="STI1" evidence="7">
    <location>
        <begin position="540"/>
        <end position="580"/>
    </location>
</feature>
<dbReference type="GO" id="GO:0005737">
    <property type="term" value="C:cytoplasm"/>
    <property type="evidence" value="ECO:0007669"/>
    <property type="project" value="UniProtKB-SubCell"/>
</dbReference>
<evidence type="ECO:0000256" key="4">
    <source>
        <dbReference type="ARBA" id="ARBA00022803"/>
    </source>
</evidence>
<organism evidence="8 9">
    <name type="scientific">Giardia intestinalis</name>
    <name type="common">Giardia lamblia</name>
    <dbReference type="NCBI Taxonomy" id="5741"/>
    <lineage>
        <taxon>Eukaryota</taxon>
        <taxon>Metamonada</taxon>
        <taxon>Diplomonadida</taxon>
        <taxon>Hexamitidae</taxon>
        <taxon>Giardiinae</taxon>
        <taxon>Giardia</taxon>
    </lineage>
</organism>
<dbReference type="InterPro" id="IPR041243">
    <property type="entry name" value="STI1/HOP_DP"/>
</dbReference>
<dbReference type="VEuPathDB" id="GiardiaDB:DHA2_27310"/>
<dbReference type="Pfam" id="PF00515">
    <property type="entry name" value="TPR_1"/>
    <property type="match status" value="1"/>
</dbReference>
<dbReference type="VEuPathDB" id="GiardiaDB:GL50581_2028"/>
<dbReference type="VEuPathDB" id="GiardiaDB:GL50803_0027310"/>
<keyword evidence="3" id="KW-0677">Repeat</keyword>
<dbReference type="SMART" id="SM00028">
    <property type="entry name" value="TPR"/>
    <property type="match status" value="8"/>
</dbReference>
<dbReference type="InterPro" id="IPR006636">
    <property type="entry name" value="STI1_HS-bd"/>
</dbReference>
<dbReference type="GO" id="GO:0051879">
    <property type="term" value="F:Hsp90 protein binding"/>
    <property type="evidence" value="ECO:0007669"/>
    <property type="project" value="TreeGrafter"/>
</dbReference>
<keyword evidence="2" id="KW-0963">Cytoplasm</keyword>
<dbReference type="VEuPathDB" id="GiardiaDB:QR46_0123"/>
<evidence type="ECO:0000256" key="6">
    <source>
        <dbReference type="SAM" id="MobiDB-lite"/>
    </source>
</evidence>
<comment type="subcellular location">
    <subcellularLocation>
        <location evidence="1">Cytoplasm</location>
    </subcellularLocation>
</comment>
<evidence type="ECO:0000256" key="3">
    <source>
        <dbReference type="ARBA" id="ARBA00022737"/>
    </source>
</evidence>
<dbReference type="EMBL" id="AHGT01000112">
    <property type="protein sequence ID" value="ESU34964.1"/>
    <property type="molecule type" value="Genomic_DNA"/>
</dbReference>
<evidence type="ECO:0000256" key="1">
    <source>
        <dbReference type="ARBA" id="ARBA00004496"/>
    </source>
</evidence>
<dbReference type="PANTHER" id="PTHR22904">
    <property type="entry name" value="TPR REPEAT CONTAINING PROTEIN"/>
    <property type="match status" value="1"/>
</dbReference>
<reference evidence="8 9" key="2">
    <citation type="journal article" date="2013" name="Genome Biol. Evol.">
        <title>Genome sequencing of Giardia lamblia genotypes A2 and B isolates (DH and GS) and comparative analysis with the genomes of genotypes A1 and E (WB and Pig).</title>
        <authorList>
            <person name="Adam R.D."/>
            <person name="Dahlstrom E.W."/>
            <person name="Martens C.A."/>
            <person name="Bruno D.P."/>
            <person name="Barbian K.D."/>
            <person name="Ricklefs S.M."/>
            <person name="Hernandez M.M."/>
            <person name="Narla N.P."/>
            <person name="Patel R.B."/>
            <person name="Porcella S.F."/>
            <person name="Nash T.E."/>
        </authorList>
    </citation>
    <scope>NUCLEOTIDE SEQUENCE [LARGE SCALE GENOMIC DNA]</scope>
    <source>
        <strain evidence="8 9">DH</strain>
    </source>
</reference>
<evidence type="ECO:0000256" key="2">
    <source>
        <dbReference type="ARBA" id="ARBA00022490"/>
    </source>
</evidence>
<dbReference type="InterPro" id="IPR011990">
    <property type="entry name" value="TPR-like_helical_dom_sf"/>
</dbReference>
<accession>V6T896</accession>
<dbReference type="FunFam" id="1.10.260.100:FF:000019">
    <property type="entry name" value="TPR Domain containing protein"/>
    <property type="match status" value="1"/>
</dbReference>
<dbReference type="Gene3D" id="1.25.40.10">
    <property type="entry name" value="Tetratricopeptide repeat domain"/>
    <property type="match status" value="3"/>
</dbReference>
<gene>
    <name evidence="8" type="ORF">DHA2_27310</name>
</gene>
<feature type="compositionally biased region" description="Basic and acidic residues" evidence="6">
    <location>
        <begin position="231"/>
        <end position="240"/>
    </location>
</feature>
<evidence type="ECO:0000313" key="8">
    <source>
        <dbReference type="EMBL" id="ESU34964.1"/>
    </source>
</evidence>
<feature type="repeat" description="TPR" evidence="5">
    <location>
        <begin position="382"/>
        <end position="415"/>
    </location>
</feature>
<dbReference type="Proteomes" id="UP000018320">
    <property type="component" value="Unassembled WGS sequence"/>
</dbReference>
<feature type="domain" description="STI1" evidence="7">
    <location>
        <begin position="156"/>
        <end position="197"/>
    </location>
</feature>
<dbReference type="Gene3D" id="1.10.260.100">
    <property type="match status" value="2"/>
</dbReference>
<feature type="region of interest" description="Disordered" evidence="6">
    <location>
        <begin position="209"/>
        <end position="240"/>
    </location>
</feature>
<evidence type="ECO:0000256" key="5">
    <source>
        <dbReference type="PROSITE-ProRule" id="PRU00339"/>
    </source>
</evidence>
<name>V6T896_GIAIN</name>
<sequence>MIHQKKMSAEEFKAQGNQAAKEGRLADAIDCYTKAINIDGSNHVYYSNRANIYHQLEDYDAAVADAEKCIELKPSFGKGFLRKADALAAMGKREEAVEVLRDGIESCGNTEPLLSQRLSSLEAGAGGFGGAPGAGDPGAFMRNMFNAEGMAKIRANPKTAKYLADDPSLEQKLTLVASNPQMMMQVAGADPRLMECMLVAMGIDPDMMKDMPPAPGAPSFDAKPANPEPPAPKEPEKVLTPEEIEANKLKDEGNDLFKEKKYAEAIEKYEAAFAKHKSILFLNNISTALLKMEKITEAEEKAMEAYNYGRDNPGTATFEELGKALTKAASAQYARKDYEKAIKTLKSAMLEHRSKQTLALLTKVEDEWELIKKQNAYSPEKAERAKNEGNELFKAGKYQEAVDKYTEGLKALPLDPEREYRDDNEKFTANKTLLTSLLNNRANAYFKLGQMNLSYDDADHIVSLIKDTTNTKALLRKGQIERLRRQYYKAVETYKKVLEHEKYNNQEALEGYRKTTEKIQELQRNPDSKEAKEVTEIAMADEEIQKIASDPGLAEVIKQISTNPQAAQQYLSDPNISSRIEKLINAGIIRTGQ</sequence>
<protein>
    <submittedName>
        <fullName evidence="8">Putative TPR repeat family protein</fullName>
    </submittedName>
</protein>
<evidence type="ECO:0000313" key="9">
    <source>
        <dbReference type="Proteomes" id="UP000018320"/>
    </source>
</evidence>
<dbReference type="SMART" id="SM00727">
    <property type="entry name" value="STI1"/>
    <property type="match status" value="2"/>
</dbReference>
<keyword evidence="4 5" id="KW-0802">TPR repeat</keyword>
<dbReference type="SUPFAM" id="SSF48452">
    <property type="entry name" value="TPR-like"/>
    <property type="match status" value="2"/>
</dbReference>
<feature type="repeat" description="TPR" evidence="5">
    <location>
        <begin position="43"/>
        <end position="76"/>
    </location>
</feature>
<dbReference type="Pfam" id="PF17830">
    <property type="entry name" value="STI1-HOP_DP"/>
    <property type="match status" value="2"/>
</dbReference>
<dbReference type="InterPro" id="IPR019734">
    <property type="entry name" value="TPR_rpt"/>
</dbReference>